<feature type="compositionally biased region" description="Basic and acidic residues" evidence="1">
    <location>
        <begin position="1096"/>
        <end position="1106"/>
    </location>
</feature>
<feature type="compositionally biased region" description="Polar residues" evidence="1">
    <location>
        <begin position="1065"/>
        <end position="1095"/>
    </location>
</feature>
<feature type="compositionally biased region" description="Low complexity" evidence="1">
    <location>
        <begin position="990"/>
        <end position="1005"/>
    </location>
</feature>
<feature type="transmembrane region" description="Helical" evidence="2">
    <location>
        <begin position="878"/>
        <end position="904"/>
    </location>
</feature>
<dbReference type="Gene3D" id="1.25.40.10">
    <property type="entry name" value="Tetratricopeptide repeat domain"/>
    <property type="match status" value="1"/>
</dbReference>
<dbReference type="InterPro" id="IPR057352">
    <property type="entry name" value="TPR_TmcB/C"/>
</dbReference>
<feature type="region of interest" description="Disordered" evidence="1">
    <location>
        <begin position="964"/>
        <end position="1126"/>
    </location>
</feature>
<feature type="transmembrane region" description="Helical" evidence="2">
    <location>
        <begin position="657"/>
        <end position="684"/>
    </location>
</feature>
<evidence type="ECO:0000259" key="3">
    <source>
        <dbReference type="Pfam" id="PF25474"/>
    </source>
</evidence>
<keyword evidence="2" id="KW-0472">Membrane</keyword>
<feature type="transmembrane region" description="Helical" evidence="2">
    <location>
        <begin position="103"/>
        <end position="129"/>
    </location>
</feature>
<feature type="compositionally biased region" description="Basic residues" evidence="1">
    <location>
        <begin position="628"/>
        <end position="637"/>
    </location>
</feature>
<evidence type="ECO:0000256" key="2">
    <source>
        <dbReference type="SAM" id="Phobius"/>
    </source>
</evidence>
<feature type="region of interest" description="Disordered" evidence="1">
    <location>
        <begin position="1500"/>
        <end position="1521"/>
    </location>
</feature>
<feature type="transmembrane region" description="Helical" evidence="2">
    <location>
        <begin position="50"/>
        <end position="71"/>
    </location>
</feature>
<evidence type="ECO:0000256" key="1">
    <source>
        <dbReference type="SAM" id="MobiDB-lite"/>
    </source>
</evidence>
<feature type="transmembrane region" description="Helical" evidence="2">
    <location>
        <begin position="184"/>
        <end position="212"/>
    </location>
</feature>
<feature type="transmembrane region" description="Helical" evidence="2">
    <location>
        <begin position="232"/>
        <end position="248"/>
    </location>
</feature>
<sequence>MAEEEKSQASFGSRSMINGTQAGDTFSKVDEVIFSFFFPLYEQKRKPSELWHVFMIIWEIVQMTAMSMYSVDTGTNEIDRVSQVVGYLDGSQLSLVLGKFMPYLNIGIFGLELAMIGMMFAACILYRYIIASQPWILSFLRGFIEVKQRMLYIWITNINISSFDCYSDEDGLSHWRADPNISDIFQIIGAVIAIINLIVFFSMSIVLNIAIYNHNPKNGGLLSCPNGTFPCFQNVLLFGVIFVIRFLYQWPFWRGFLSIGISLVIVLYLVLLQPYYSFMSNFLSTLQWSIFGSLRFCMEIGYSFEKSTNNIIPSIVFIIIGVALSCAIITANNMLINRVRKKQYFLKNGRPHININTEEGKTSTMPKIKNPNKVEPSVRFLQLKYMRNLEMYNYVDHVYTTAIKRHKSNPYLYFLYANFLCYYKKNWVKSQSVYRQARISSPSIILRFVLYCKTKEGGRGSGDSSDGEGAGSELSSLAFKATMALAIEHHEMSRNALKTFFENMTMINPNYSVMAEHLSTIVEEEAKGRKCFEELLATHPQNTAVLRSYARLLIDIYQDEDTAEMLLARADRIEEDQGVSVTGDRNLNNHGQLNAQNEADAIAGQQIEEDAQNNKRNRSNDNMSQNKSIHHKKKKQKKKEDTVMTEITTGSQSNSKLGIIIGGLLFGAHILAIVIYCVSLGVYFSQANRFEMRLTNLKRVCDVASFSTELAPLAMMYMVHEFDYNFSYPGSIDGQSGVIRTFDLVQSRMKEHSEKIVSVTSNIYEMTTLTEPWEDTNLESQIFMTGDANCTDQNGIQSICEGMVLDHQLQETNLLRALTLLAQKGYSLGTIKEDPHIMSTYHQDLTYICFNSMSPILAACKRAMISYWEDTNQLTSEILVIFIVVIVVIMVGELAMLIITYVFFSIKIIRERRNAFQQVLEVPKQKMQGVIRRLLQGDQNEDDDKENQTFSQIEQMENEIDQNFDETDQKSAQKQIEGKKNNSLDSHSNEQQNEQDQKEQTVQQEDIQQDNNEHTPIGKQLSRKQTIMLKGRKRSVQSVQNSKDSEKEQQKDEDSSNNNQNQENLQFQPLDSQRQQHASNMISHNGTPIVNNINPTEEKEQNDTKSIEQTGLQQQQQDQANNTKIPGQTDISALLKSLGLNSGSLGNQQTSTSQPSQVASNTQNLIMSPTNLLNSVLGSQSNMISSQTGANQQGISALQQMVTFNPLNGSTSTTGTNLINQTIGSPPNSVQQREQQHRQIQYVQQGMDDDDENEQQKGFLRQIIEDPIWEESLDQDIAKLQFIINIVVSLAAELLILAALIVVVVVYVQLYSGTAANIVMSGMRPAYLAQMHYLNLRLELLLLYTYPHIEPKDNITLKNTNPVWKDKSHVMANRTVIMYCLVGLMGQLTKVHHSVHFGSSQFTITTDDILDSMSTRRLDSGQTVSSLLKNSSCYMQDTEKCEDQPGNPEGVGIGRIFSTQWPVSGLSSLLSRMNIYIEQLNRTDLDEILDTDFLDSRTVTGGSSGASLPSQSIPSSYNNRKGDTNDQIRFIVTAIRNDMSDGMKSLTDSILQSGIDWISMSTQVLMFSVIGCSVVQLVMVIINAIPWSQDVVRATNQSRSMLQLLPVGPGSSLERGKDGEGAEKEIQLLPSMRTGYPPLDSGRERIVEAALILIQQIKAKETLSVLLSQYQTLMQVTLRQFSTEEKEMIERGYSGTVGKNSQKGNVSMEEILNSGPGELGPNASSLIEANYDQNANAFNVKNAKMLPQNQQNQQNQANVSSDQNANTNQTQPGAVKEQKDNKNDDNTKDEEEKGFQKRRGAAQALINTNNDPKLHNYMTHAREHIVLRQRITILGDQLKVDDDGASKMIAKRNLIKLFDGHFTNADVVFGNTIPADEKIAVKEGEVKEGQQQIIEATGVETAANAENSGAD</sequence>
<proteinExistence type="predicted"/>
<feature type="transmembrane region" description="Helical" evidence="2">
    <location>
        <begin position="311"/>
        <end position="335"/>
    </location>
</feature>
<dbReference type="InterPro" id="IPR011990">
    <property type="entry name" value="TPR-like_helical_dom_sf"/>
</dbReference>
<comment type="caution">
    <text evidence="4">The sequence shown here is derived from an EMBL/GenBank/DDBJ whole genome shotgun (WGS) entry which is preliminary data.</text>
</comment>
<dbReference type="PANTHER" id="PTHR31600:SF2">
    <property type="entry name" value="GAMETE ENRICHED GENE 10 PROTEIN-RELATED"/>
    <property type="match status" value="1"/>
</dbReference>
<feature type="compositionally biased region" description="Basic and acidic residues" evidence="1">
    <location>
        <begin position="1776"/>
        <end position="1795"/>
    </location>
</feature>
<reference evidence="4 5" key="1">
    <citation type="submission" date="2019-03" db="EMBL/GenBank/DDBJ databases">
        <title>Single cell metagenomics reveals metabolic interactions within the superorganism composed of flagellate Streblomastix strix and complex community of Bacteroidetes bacteria on its surface.</title>
        <authorList>
            <person name="Treitli S.C."/>
            <person name="Kolisko M."/>
            <person name="Husnik F."/>
            <person name="Keeling P."/>
            <person name="Hampl V."/>
        </authorList>
    </citation>
    <scope>NUCLEOTIDE SEQUENCE [LARGE SCALE GENOMIC DNA]</scope>
    <source>
        <strain evidence="4">ST1C</strain>
    </source>
</reference>
<feature type="region of interest" description="Disordered" evidence="1">
    <location>
        <begin position="1748"/>
        <end position="1799"/>
    </location>
</feature>
<feature type="compositionally biased region" description="Basic and acidic residues" evidence="1">
    <location>
        <begin position="967"/>
        <end position="982"/>
    </location>
</feature>
<name>A0A5J4WXF5_9EUKA</name>
<gene>
    <name evidence="4" type="ORF">EZS28_004988</name>
</gene>
<dbReference type="Proteomes" id="UP000324800">
    <property type="component" value="Unassembled WGS sequence"/>
</dbReference>
<feature type="compositionally biased region" description="Low complexity" evidence="1">
    <location>
        <begin position="1748"/>
        <end position="1766"/>
    </location>
</feature>
<feature type="compositionally biased region" description="Polar residues" evidence="1">
    <location>
        <begin position="1500"/>
        <end position="1519"/>
    </location>
</feature>
<feature type="domain" description="TmcB/TmcC TPR repeats" evidence="3">
    <location>
        <begin position="474"/>
        <end position="577"/>
    </location>
</feature>
<feature type="transmembrane region" description="Helical" evidence="2">
    <location>
        <begin position="1282"/>
        <end position="1307"/>
    </location>
</feature>
<dbReference type="Pfam" id="PF25474">
    <property type="entry name" value="TPR_TmcB"/>
    <property type="match status" value="1"/>
</dbReference>
<dbReference type="InterPro" id="IPR052994">
    <property type="entry name" value="Tiny_macrocysts_regulators"/>
</dbReference>
<keyword evidence="2" id="KW-1133">Transmembrane helix</keyword>
<organism evidence="4 5">
    <name type="scientific">Streblomastix strix</name>
    <dbReference type="NCBI Taxonomy" id="222440"/>
    <lineage>
        <taxon>Eukaryota</taxon>
        <taxon>Metamonada</taxon>
        <taxon>Preaxostyla</taxon>
        <taxon>Oxymonadida</taxon>
        <taxon>Streblomastigidae</taxon>
        <taxon>Streblomastix</taxon>
    </lineage>
</organism>
<dbReference type="EMBL" id="SNRW01000742">
    <property type="protein sequence ID" value="KAA6399483.1"/>
    <property type="molecule type" value="Genomic_DNA"/>
</dbReference>
<dbReference type="PANTHER" id="PTHR31600">
    <property type="entry name" value="TINY MACROCYSTS PROTEIN B-RELATED"/>
    <property type="match status" value="1"/>
</dbReference>
<feature type="transmembrane region" description="Helical" evidence="2">
    <location>
        <begin position="255"/>
        <end position="276"/>
    </location>
</feature>
<keyword evidence="2" id="KW-0812">Transmembrane</keyword>
<accession>A0A5J4WXF5</accession>
<feature type="compositionally biased region" description="Basic and acidic residues" evidence="1">
    <location>
        <begin position="1043"/>
        <end position="1054"/>
    </location>
</feature>
<protein>
    <recommendedName>
        <fullName evidence="3">TmcB/TmcC TPR repeats domain-containing protein</fullName>
    </recommendedName>
</protein>
<dbReference type="OrthoDB" id="2114205at2759"/>
<evidence type="ECO:0000313" key="5">
    <source>
        <dbReference type="Proteomes" id="UP000324800"/>
    </source>
</evidence>
<evidence type="ECO:0000313" key="4">
    <source>
        <dbReference type="EMBL" id="KAA6399483.1"/>
    </source>
</evidence>
<feature type="region of interest" description="Disordered" evidence="1">
    <location>
        <begin position="611"/>
        <end position="646"/>
    </location>
</feature>